<organism evidence="2 3">
    <name type="scientific">Candidatus Enterocloster excrementigallinarum</name>
    <dbReference type="NCBI Taxonomy" id="2838558"/>
    <lineage>
        <taxon>Bacteria</taxon>
        <taxon>Bacillati</taxon>
        <taxon>Bacillota</taxon>
        <taxon>Clostridia</taxon>
        <taxon>Lachnospirales</taxon>
        <taxon>Lachnospiraceae</taxon>
        <taxon>Enterocloster</taxon>
    </lineage>
</organism>
<comment type="caution">
    <text evidence="2">The sequence shown here is derived from an EMBL/GenBank/DDBJ whole genome shotgun (WGS) entry which is preliminary data.</text>
</comment>
<name>A0A9D2PRR0_9FIRM</name>
<feature type="compositionally biased region" description="Basic and acidic residues" evidence="1">
    <location>
        <begin position="1269"/>
        <end position="1289"/>
    </location>
</feature>
<accession>A0A9D2PRR0</accession>
<feature type="compositionally biased region" description="Basic and acidic residues" evidence="1">
    <location>
        <begin position="394"/>
        <end position="412"/>
    </location>
</feature>
<proteinExistence type="predicted"/>
<sequence length="1315" mass="148892">MPEERFETVQEDLERERQELRHSLEAYGLSPELEQNAAYGGNRKYDNESEKRYGVNGDLIMDSTQLGHYERSQRIKNIIALLPEGRRELAEKLLELNDQALSHCAEYTNLNFGWGILEEEKAAQDEELQNEISQKNLELDSKMTPYRYYYNMMAILNQQVLTGAAPAAFSMSFLEGQLGDEGIAQINELLRTLNLDVRDVTGLFAQTGRRWNQYQESRIRQMRGDEPAAETNEFSEVRMDVQAYRPELIDSFLLGDVPGKKFTLAEKDFAVQNFDRAFEFIFPKEVRSALADEGKDIFDQIYIDGQSMNEKWEAQYAGERYDYASAQMKCRFMEAALSSARIHVALPGASSVTLLPLNVFSSQESIRPAVEDAVRQRPSLSVSDAAEVQAAQERLAERSRQEKEAKSDRIRSEGSLYPDMETVPAEMRVTDKIHVSASDRQREQKIHDLYRLGSLSGQIGAFSGTKEEKTRLINTAVGAFDQMVLNDMRVDPKSHPIYGTMGIRDRTELFFIDGKPAYEYLKQQMSRDLNPTSIDDQNLAKSEIMAAIISGQHRVEMAKVGMDPYGAFQVGVVSVQPDLSELDGQESWYQRKPSSRAQNFYKKDDERQQRISDIQRYMGEKLVTAETRRLRMEEDPYQKAKKRFDLRRWAGTGTKATEAFCGRENVDRVYAIQDKLPTEIKRGADREMGGFRTLAQYLTLAENPQIRFADLMDGRKYTAEKQAAATRLADALEKMYAPKEGQQPDLSPLADIIVSCVRAESKTNLKREILYALNAPEDLSPQETAALMEQHQPETTELLNSMAMGQQFFMQAFNMSSRTNLSSVLYPGADGTELEREVSRQLTPNEKRDYAAVNTFMTTGLKPERLMSRKAGEYLENPNASDSLEELRMEQMLVRRVIAQEGEPRRIPVNFSAMIGKLSPKLGEKETRVFDEMFPHQKANAFQCLYGQGGSKAEMEKMGLEYAGMALSGVRQDHSASGASFRDLRGIGERFRQLENSTSIRTLARDASRDSVLRLFMLSEGNVTVDDVLSGRRELRMNASVRFEEALENHPVNPGVGSPDLENNIRFYGQMYAKAAEKLCEVRIPDIDWSDPVQCLTQAVDISTLGRIAVDYSQTMEKLRNKETYGQTFFAAYDPGTGNPAGLTGEQRYEADAKNLCALQQFVLAVEVSKNPEVMTEMRVAAKLTADRVGEIFRGARIGDLDSLVPDREISIFQNAALNVLMSQHPDKKTMEDYLSGNTKEYAIDPKALEEEMKKLASALDKPAQRKQVKLEELQKEEKQSVHPTEKAKTRQVQKALKKEAEPKQITPKAPGMQK</sequence>
<reference evidence="2" key="1">
    <citation type="journal article" date="2021" name="PeerJ">
        <title>Extensive microbial diversity within the chicken gut microbiome revealed by metagenomics and culture.</title>
        <authorList>
            <person name="Gilroy R."/>
            <person name="Ravi A."/>
            <person name="Getino M."/>
            <person name="Pursley I."/>
            <person name="Horton D.L."/>
            <person name="Alikhan N.F."/>
            <person name="Baker D."/>
            <person name="Gharbi K."/>
            <person name="Hall N."/>
            <person name="Watson M."/>
            <person name="Adriaenssens E.M."/>
            <person name="Foster-Nyarko E."/>
            <person name="Jarju S."/>
            <person name="Secka A."/>
            <person name="Antonio M."/>
            <person name="Oren A."/>
            <person name="Chaudhuri R.R."/>
            <person name="La Ragione R."/>
            <person name="Hildebrand F."/>
            <person name="Pallen M.J."/>
        </authorList>
    </citation>
    <scope>NUCLEOTIDE SEQUENCE</scope>
    <source>
        <strain evidence="2">CHK198-12963</strain>
    </source>
</reference>
<evidence type="ECO:0000313" key="3">
    <source>
        <dbReference type="Proteomes" id="UP000823863"/>
    </source>
</evidence>
<evidence type="ECO:0000256" key="1">
    <source>
        <dbReference type="SAM" id="MobiDB-lite"/>
    </source>
</evidence>
<reference evidence="2" key="2">
    <citation type="submission" date="2021-04" db="EMBL/GenBank/DDBJ databases">
        <authorList>
            <person name="Gilroy R."/>
        </authorList>
    </citation>
    <scope>NUCLEOTIDE SEQUENCE</scope>
    <source>
        <strain evidence="2">CHK198-12963</strain>
    </source>
</reference>
<dbReference type="Proteomes" id="UP000823863">
    <property type="component" value="Unassembled WGS sequence"/>
</dbReference>
<evidence type="ECO:0000313" key="2">
    <source>
        <dbReference type="EMBL" id="HJC65446.1"/>
    </source>
</evidence>
<dbReference type="EMBL" id="DWWB01000006">
    <property type="protein sequence ID" value="HJC65446.1"/>
    <property type="molecule type" value="Genomic_DNA"/>
</dbReference>
<gene>
    <name evidence="2" type="ORF">H9931_01830</name>
</gene>
<protein>
    <submittedName>
        <fullName evidence="2">Uncharacterized protein</fullName>
    </submittedName>
</protein>
<feature type="region of interest" description="Disordered" evidence="1">
    <location>
        <begin position="394"/>
        <end position="414"/>
    </location>
</feature>
<feature type="region of interest" description="Disordered" evidence="1">
    <location>
        <begin position="1259"/>
        <end position="1315"/>
    </location>
</feature>